<feature type="domain" description="Bacterial SCP orthologue" evidence="2">
    <location>
        <begin position="175"/>
        <end position="262"/>
    </location>
</feature>
<feature type="domain" description="Mycothiol-dependent maleylpyruvate isomerase metal-binding" evidence="1">
    <location>
        <begin position="15"/>
        <end position="157"/>
    </location>
</feature>
<gene>
    <name evidence="3" type="ORF">G1H10_04425</name>
</gene>
<evidence type="ECO:0000313" key="3">
    <source>
        <dbReference type="EMBL" id="NED99407.1"/>
    </source>
</evidence>
<dbReference type="RefSeq" id="WP_163733150.1">
    <property type="nucleotide sequence ID" value="NZ_JAAGOA010000002.1"/>
</dbReference>
<evidence type="ECO:0000259" key="1">
    <source>
        <dbReference type="Pfam" id="PF11716"/>
    </source>
</evidence>
<organism evidence="3 4">
    <name type="scientific">Phytoactinopolyspora halotolerans</name>
    <dbReference type="NCBI Taxonomy" id="1981512"/>
    <lineage>
        <taxon>Bacteria</taxon>
        <taxon>Bacillati</taxon>
        <taxon>Actinomycetota</taxon>
        <taxon>Actinomycetes</taxon>
        <taxon>Jiangellales</taxon>
        <taxon>Jiangellaceae</taxon>
        <taxon>Phytoactinopolyspora</taxon>
    </lineage>
</organism>
<keyword evidence="3" id="KW-0670">Pyruvate</keyword>
<dbReference type="InterPro" id="IPR041629">
    <property type="entry name" value="SCP_3"/>
</dbReference>
<dbReference type="InterPro" id="IPR034660">
    <property type="entry name" value="DinB/YfiT-like"/>
</dbReference>
<dbReference type="Pfam" id="PF17844">
    <property type="entry name" value="SCP_3"/>
    <property type="match status" value="1"/>
</dbReference>
<reference evidence="3 4" key="1">
    <citation type="submission" date="2020-02" db="EMBL/GenBank/DDBJ databases">
        <authorList>
            <person name="Li X.-J."/>
            <person name="Han X.-M."/>
        </authorList>
    </citation>
    <scope>NUCLEOTIDE SEQUENCE [LARGE SCALE GENOMIC DNA]</scope>
    <source>
        <strain evidence="3 4">CCTCC AB 2017055</strain>
    </source>
</reference>
<dbReference type="Proteomes" id="UP000475214">
    <property type="component" value="Unassembled WGS sequence"/>
</dbReference>
<protein>
    <submittedName>
        <fullName evidence="3">Maleylpyruvate isomerase family protein</fullName>
    </submittedName>
</protein>
<keyword evidence="3" id="KW-0413">Isomerase</keyword>
<sequence length="263" mass="28377">MAKRSDPSKAWDMYAEGHAALRRWLGRIPDEHWQCASVLPGWTIADLAAHIAMVGDSIVALVEARPRVVAKSIAGYISGYAQAANTISEGTRDIAADAGQKPQEILAAVDERFERAGEHVRRLGLGDQVVEARRGPIRLGDFLLTRVIELVVHADDFARSLADLDAPVMPQGVQRTAVRTLLDVLVERAPGRTVEVRVPPHAAVQCIAGPRHTRGTPPNVVEMDATTWIRLAAGRTTWAGEVAEAHVSASGDRADLSAHLPVL</sequence>
<proteinExistence type="predicted"/>
<name>A0A6L9S4H3_9ACTN</name>
<dbReference type="GO" id="GO:0016853">
    <property type="term" value="F:isomerase activity"/>
    <property type="evidence" value="ECO:0007669"/>
    <property type="project" value="UniProtKB-KW"/>
</dbReference>
<comment type="caution">
    <text evidence="3">The sequence shown here is derived from an EMBL/GenBank/DDBJ whole genome shotgun (WGS) entry which is preliminary data.</text>
</comment>
<dbReference type="Pfam" id="PF11716">
    <property type="entry name" value="MDMPI_N"/>
    <property type="match status" value="1"/>
</dbReference>
<dbReference type="EMBL" id="JAAGOA010000002">
    <property type="protein sequence ID" value="NED99407.1"/>
    <property type="molecule type" value="Genomic_DNA"/>
</dbReference>
<dbReference type="InterPro" id="IPR017517">
    <property type="entry name" value="Maleyloyr_isom"/>
</dbReference>
<keyword evidence="4" id="KW-1185">Reference proteome</keyword>
<evidence type="ECO:0000313" key="4">
    <source>
        <dbReference type="Proteomes" id="UP000475214"/>
    </source>
</evidence>
<dbReference type="Gene3D" id="3.30.1050.40">
    <property type="match status" value="1"/>
</dbReference>
<dbReference type="GO" id="GO:0046872">
    <property type="term" value="F:metal ion binding"/>
    <property type="evidence" value="ECO:0007669"/>
    <property type="project" value="InterPro"/>
</dbReference>
<dbReference type="NCBIfam" id="TIGR03083">
    <property type="entry name" value="maleylpyruvate isomerase family mycothiol-dependent enzyme"/>
    <property type="match status" value="1"/>
</dbReference>
<dbReference type="AlphaFoldDB" id="A0A6L9S4H3"/>
<evidence type="ECO:0000259" key="2">
    <source>
        <dbReference type="Pfam" id="PF17844"/>
    </source>
</evidence>
<dbReference type="InterPro" id="IPR024344">
    <property type="entry name" value="MDMPI_metal-binding"/>
</dbReference>
<dbReference type="SUPFAM" id="SSF109854">
    <property type="entry name" value="DinB/YfiT-like putative metalloenzymes"/>
    <property type="match status" value="1"/>
</dbReference>
<accession>A0A6L9S4H3</accession>